<dbReference type="SUPFAM" id="SSF48371">
    <property type="entry name" value="ARM repeat"/>
    <property type="match status" value="2"/>
</dbReference>
<reference evidence="4" key="2">
    <citation type="journal article" date="2013" name="Nat. Genet.">
        <title>The draft genomes of soft-shell turtle and green sea turtle yield insights into the development and evolution of the turtle-specific body plan.</title>
        <authorList>
            <person name="Wang Z."/>
            <person name="Pascual-Anaya J."/>
            <person name="Zadissa A."/>
            <person name="Li W."/>
            <person name="Niimura Y."/>
            <person name="Huang Z."/>
            <person name="Li C."/>
            <person name="White S."/>
            <person name="Xiong Z."/>
            <person name="Fang D."/>
            <person name="Wang B."/>
            <person name="Ming Y."/>
            <person name="Chen Y."/>
            <person name="Zheng Y."/>
            <person name="Kuraku S."/>
            <person name="Pignatelli M."/>
            <person name="Herrero J."/>
            <person name="Beal K."/>
            <person name="Nozawa M."/>
            <person name="Li Q."/>
            <person name="Wang J."/>
            <person name="Zhang H."/>
            <person name="Yu L."/>
            <person name="Shigenobu S."/>
            <person name="Wang J."/>
            <person name="Liu J."/>
            <person name="Flicek P."/>
            <person name="Searle S."/>
            <person name="Wang J."/>
            <person name="Kuratani S."/>
            <person name="Yin Y."/>
            <person name="Aken B."/>
            <person name="Zhang G."/>
            <person name="Irie N."/>
        </authorList>
    </citation>
    <scope>NUCLEOTIDE SEQUENCE [LARGE SCALE GENOMIC DNA]</scope>
    <source>
        <strain evidence="4">Daiwa-1</strain>
    </source>
</reference>
<feature type="repeat" description="ARM" evidence="1">
    <location>
        <begin position="881"/>
        <end position="923"/>
    </location>
</feature>
<gene>
    <name evidence="3" type="primary">ODAD2</name>
</gene>
<reference evidence="4" key="1">
    <citation type="submission" date="2011-10" db="EMBL/GenBank/DDBJ databases">
        <authorList>
            <consortium name="Soft-shell Turtle Genome Consortium"/>
        </authorList>
    </citation>
    <scope>NUCLEOTIDE SEQUENCE [LARGE SCALE GENOMIC DNA]</scope>
    <source>
        <strain evidence="4">Daiwa-1</strain>
    </source>
</reference>
<evidence type="ECO:0000313" key="4">
    <source>
        <dbReference type="Proteomes" id="UP000007267"/>
    </source>
</evidence>
<protein>
    <submittedName>
        <fullName evidence="3">Outer dynein arm docking complex subunit 2</fullName>
    </submittedName>
</protein>
<dbReference type="EMBL" id="AGCU01098755">
    <property type="status" value="NOT_ANNOTATED_CDS"/>
    <property type="molecule type" value="Genomic_DNA"/>
</dbReference>
<evidence type="ECO:0000256" key="1">
    <source>
        <dbReference type="PROSITE-ProRule" id="PRU00259"/>
    </source>
</evidence>
<evidence type="ECO:0000313" key="3">
    <source>
        <dbReference type="Ensembl" id="ENSPSIP00000005121.1"/>
    </source>
</evidence>
<feature type="region of interest" description="Disordered" evidence="2">
    <location>
        <begin position="419"/>
        <end position="448"/>
    </location>
</feature>
<dbReference type="PANTHER" id="PTHR46241:SF1">
    <property type="entry name" value="OUTER DYNEIN ARM-DOCKING COMPLEX SUBUNIT 2"/>
    <property type="match status" value="1"/>
</dbReference>
<reference evidence="3" key="3">
    <citation type="submission" date="2025-08" db="UniProtKB">
        <authorList>
            <consortium name="Ensembl"/>
        </authorList>
    </citation>
    <scope>IDENTIFICATION</scope>
</reference>
<dbReference type="EMBL" id="AGCU01098756">
    <property type="status" value="NOT_ANNOTATED_CDS"/>
    <property type="molecule type" value="Genomic_DNA"/>
</dbReference>
<dbReference type="EMBL" id="AGCU01098761">
    <property type="status" value="NOT_ANNOTATED_CDS"/>
    <property type="molecule type" value="Genomic_DNA"/>
</dbReference>
<dbReference type="EMBL" id="AGCU01098753">
    <property type="status" value="NOT_ANNOTATED_CDS"/>
    <property type="molecule type" value="Genomic_DNA"/>
</dbReference>
<dbReference type="InterPro" id="IPR011989">
    <property type="entry name" value="ARM-like"/>
</dbReference>
<sequence>MGVALTRAAQWTSAGSGTGTLEITPLNESLLNDIIKFVESFSSRHPQEAAFVFREPLEWKTQLDYSVFESGYEISATTVQSDERDKDDQPLLLLTASTIRVRSFGQLSRLLHIAMEKKLKEAQACLEANRDPIVKILGPGYGTIEGEDMSMLRLLDRVRKGGDPDTEIKMKIALLLQQLDMQLLNSSLKHISQEVRLTPAAVKNEVDLLKHFSGEGENTVLESLEYTSDYEFSNGCRAPPWRQVHGEICYLIVKPHDTDPLYITCSTAGVFLNGGRGKEKDDIDYERKSDVYKDLITFLRERSAKFVENIVKQDYTFFEEPTYEKHYRHMEIVDAEDLGQSQKFHDYSEKNAFERTKSPPVKSKPIDKKLEPSLKWKNVGPYKSFFSYKERGKEKHPQKLSESTGTVSYCAAELINKVSEKSDEISESSSESEEDEEQPERHQEGNTDLPSEYWQIQKLVKYIKGGNQTATVIALCSMRDFNLAQETCQLAIRDVGGLEVLINLLDTEDIKCKIGSLKILKEISQNSQIRRTIADFGGLQIMVKILDSPDKDLKCLAAETIANVARFKRARRTVRQHGGINRLVGLLDCVPMGSANLTPHQEKDIEVARCGALALWSCSKSTKNKEAIRRAGGIPLLAQLLKSPHANMLTPVVGTLQECASEASYRLAIKTEKMIENLVKNLSSENEELQMHCASAIFKCAEDEETRDLVRHHGGLQPLASLLNNSENKELLAAVTGAIWKCAISRENVTKFREYRAIETLVVLLTDQPEEVLVNVVGALGECCQEPANRAIIRKCGGIPPLVNLLTGTNKALLVNVTKAVGACATEPENMMIIDRLDGVRLLWSLLKNPHPDVQASAAWAICPCIENAKDAGEMVRSFVGGLELIVNLLKSENKEVLASVCAAITNIAKDEENLAVITDHGVVPLLSKLANTNNDKLRHHLAEAISRCCMWGSNRIAFGETKAVAPLVRYLKSNDTSVHRATAQALYQLSEDPNNCITMHENGVVKVLLENCG</sequence>
<dbReference type="AlphaFoldDB" id="K7FAR1"/>
<dbReference type="SMART" id="SM00185">
    <property type="entry name" value="ARM"/>
    <property type="match status" value="11"/>
</dbReference>
<dbReference type="GeneTree" id="ENSGT00940000156625"/>
<organism evidence="3 4">
    <name type="scientific">Pelodiscus sinensis</name>
    <name type="common">Chinese softshell turtle</name>
    <name type="synonym">Trionyx sinensis</name>
    <dbReference type="NCBI Taxonomy" id="13735"/>
    <lineage>
        <taxon>Eukaryota</taxon>
        <taxon>Metazoa</taxon>
        <taxon>Chordata</taxon>
        <taxon>Craniata</taxon>
        <taxon>Vertebrata</taxon>
        <taxon>Euteleostomi</taxon>
        <taxon>Archelosauria</taxon>
        <taxon>Testudinata</taxon>
        <taxon>Testudines</taxon>
        <taxon>Cryptodira</taxon>
        <taxon>Trionychia</taxon>
        <taxon>Trionychidae</taxon>
        <taxon>Pelodiscus</taxon>
    </lineage>
</organism>
<dbReference type="EMBL" id="AGCU01098757">
    <property type="status" value="NOT_ANNOTATED_CDS"/>
    <property type="molecule type" value="Genomic_DNA"/>
</dbReference>
<evidence type="ECO:0000256" key="2">
    <source>
        <dbReference type="SAM" id="MobiDB-lite"/>
    </source>
</evidence>
<dbReference type="InterPro" id="IPR000225">
    <property type="entry name" value="Armadillo"/>
</dbReference>
<dbReference type="Gene3D" id="1.25.10.10">
    <property type="entry name" value="Leucine-rich Repeat Variant"/>
    <property type="match status" value="3"/>
</dbReference>
<dbReference type="PROSITE" id="PS50176">
    <property type="entry name" value="ARM_REPEAT"/>
    <property type="match status" value="2"/>
</dbReference>
<dbReference type="EMBL" id="AGCU01098760">
    <property type="status" value="NOT_ANNOTATED_CDS"/>
    <property type="molecule type" value="Genomic_DNA"/>
</dbReference>
<dbReference type="Pfam" id="PF00514">
    <property type="entry name" value="Arm"/>
    <property type="match status" value="3"/>
</dbReference>
<dbReference type="EMBL" id="AGCU01098754">
    <property type="status" value="NOT_ANNOTATED_CDS"/>
    <property type="molecule type" value="Genomic_DNA"/>
</dbReference>
<accession>K7FAR1</accession>
<dbReference type="Proteomes" id="UP000007267">
    <property type="component" value="Unassembled WGS sequence"/>
</dbReference>
<dbReference type="EMBL" id="AGCU01098752">
    <property type="status" value="NOT_ANNOTATED_CDS"/>
    <property type="molecule type" value="Genomic_DNA"/>
</dbReference>
<dbReference type="InterPro" id="IPR016024">
    <property type="entry name" value="ARM-type_fold"/>
</dbReference>
<name>K7FAR1_PELSI</name>
<dbReference type="EMBL" id="AGCU01098759">
    <property type="status" value="NOT_ANNOTATED_CDS"/>
    <property type="molecule type" value="Genomic_DNA"/>
</dbReference>
<reference evidence="3" key="4">
    <citation type="submission" date="2025-09" db="UniProtKB">
        <authorList>
            <consortium name="Ensembl"/>
        </authorList>
    </citation>
    <scope>IDENTIFICATION</scope>
</reference>
<proteinExistence type="predicted"/>
<keyword evidence="4" id="KW-1185">Reference proteome</keyword>
<dbReference type="FunFam" id="1.25.10.10:FF:000383">
    <property type="entry name" value="armadillo repeat-containing protein 4"/>
    <property type="match status" value="1"/>
</dbReference>
<dbReference type="EMBL" id="AGCU01098758">
    <property type="status" value="NOT_ANNOTATED_CDS"/>
    <property type="molecule type" value="Genomic_DNA"/>
</dbReference>
<feature type="repeat" description="ARM" evidence="1">
    <location>
        <begin position="537"/>
        <end position="579"/>
    </location>
</feature>
<dbReference type="PANTHER" id="PTHR46241">
    <property type="entry name" value="ARMADILLO REPEAT-CONTAINING PROTEIN 4 ARMC4"/>
    <property type="match status" value="1"/>
</dbReference>
<dbReference type="Ensembl" id="ENSPSIT00000005150.1">
    <property type="protein sequence ID" value="ENSPSIP00000005121.1"/>
    <property type="gene ID" value="ENSPSIG00000004746.1"/>
</dbReference>